<gene>
    <name evidence="4" type="ORF">Ocin01_02767</name>
</gene>
<feature type="compositionally biased region" description="Polar residues" evidence="2">
    <location>
        <begin position="439"/>
        <end position="448"/>
    </location>
</feature>
<dbReference type="GO" id="GO:0005634">
    <property type="term" value="C:nucleus"/>
    <property type="evidence" value="ECO:0007669"/>
    <property type="project" value="TreeGrafter"/>
</dbReference>
<name>A0A1D2NF63_ORCCI</name>
<dbReference type="GO" id="GO:0009378">
    <property type="term" value="F:four-way junction helicase activity"/>
    <property type="evidence" value="ECO:0007669"/>
    <property type="project" value="TreeGrafter"/>
</dbReference>
<feature type="compositionally biased region" description="Polar residues" evidence="2">
    <location>
        <begin position="325"/>
        <end position="335"/>
    </location>
</feature>
<keyword evidence="4" id="KW-0347">Helicase</keyword>
<dbReference type="STRING" id="48709.A0A1D2NF63"/>
<organism evidence="4 5">
    <name type="scientific">Orchesella cincta</name>
    <name type="common">Springtail</name>
    <name type="synonym">Podura cincta</name>
    <dbReference type="NCBI Taxonomy" id="48709"/>
    <lineage>
        <taxon>Eukaryota</taxon>
        <taxon>Metazoa</taxon>
        <taxon>Ecdysozoa</taxon>
        <taxon>Arthropoda</taxon>
        <taxon>Hexapoda</taxon>
        <taxon>Collembola</taxon>
        <taxon>Entomobryomorpha</taxon>
        <taxon>Entomobryoidea</taxon>
        <taxon>Orchesellidae</taxon>
        <taxon>Orchesellinae</taxon>
        <taxon>Orchesella</taxon>
    </lineage>
</organism>
<feature type="region of interest" description="Disordered" evidence="2">
    <location>
        <begin position="298"/>
        <end position="352"/>
    </location>
</feature>
<dbReference type="InterPro" id="IPR027417">
    <property type="entry name" value="P-loop_NTPase"/>
</dbReference>
<feature type="compositionally biased region" description="Polar residues" evidence="2">
    <location>
        <begin position="197"/>
        <end position="214"/>
    </location>
</feature>
<dbReference type="AlphaFoldDB" id="A0A1D2NF63"/>
<evidence type="ECO:0000313" key="4">
    <source>
        <dbReference type="EMBL" id="ODN03908.1"/>
    </source>
</evidence>
<comment type="similarity">
    <text evidence="1">Belongs to the helicase family. RecQ subfamily.</text>
</comment>
<dbReference type="SUPFAM" id="SSF52540">
    <property type="entry name" value="P-loop containing nucleoside triphosphate hydrolases"/>
    <property type="match status" value="1"/>
</dbReference>
<comment type="caution">
    <text evidence="4">The sequence shown here is derived from an EMBL/GenBank/DDBJ whole genome shotgun (WGS) entry which is preliminary data.</text>
</comment>
<feature type="compositionally biased region" description="Polar residues" evidence="2">
    <location>
        <begin position="518"/>
        <end position="541"/>
    </location>
</feature>
<feature type="compositionally biased region" description="Low complexity" evidence="2">
    <location>
        <begin position="118"/>
        <end position="133"/>
    </location>
</feature>
<feature type="region of interest" description="Disordered" evidence="2">
    <location>
        <begin position="195"/>
        <end position="214"/>
    </location>
</feature>
<feature type="domain" description="Helicase ATP-binding" evidence="3">
    <location>
        <begin position="745"/>
        <end position="875"/>
    </location>
</feature>
<reference evidence="4 5" key="1">
    <citation type="journal article" date="2016" name="Genome Biol. Evol.">
        <title>Gene Family Evolution Reflects Adaptation to Soil Environmental Stressors in the Genome of the Collembolan Orchesella cincta.</title>
        <authorList>
            <person name="Faddeeva-Vakhrusheva A."/>
            <person name="Derks M.F."/>
            <person name="Anvar S.Y."/>
            <person name="Agamennone V."/>
            <person name="Suring W."/>
            <person name="Smit S."/>
            <person name="van Straalen N.M."/>
            <person name="Roelofs D."/>
        </authorList>
    </citation>
    <scope>NUCLEOTIDE SEQUENCE [LARGE SCALE GENOMIC DNA]</scope>
    <source>
        <tissue evidence="4">Mixed pool</tissue>
    </source>
</reference>
<proteinExistence type="inferred from homology"/>
<dbReference type="InterPro" id="IPR014001">
    <property type="entry name" value="Helicase_ATP-bd"/>
</dbReference>
<evidence type="ECO:0000259" key="3">
    <source>
        <dbReference type="PROSITE" id="PS51192"/>
    </source>
</evidence>
<dbReference type="GO" id="GO:0005524">
    <property type="term" value="F:ATP binding"/>
    <property type="evidence" value="ECO:0007669"/>
    <property type="project" value="InterPro"/>
</dbReference>
<keyword evidence="5" id="KW-1185">Reference proteome</keyword>
<keyword evidence="4" id="KW-0067">ATP-binding</keyword>
<feature type="region of interest" description="Disordered" evidence="2">
    <location>
        <begin position="428"/>
        <end position="449"/>
    </location>
</feature>
<dbReference type="PANTHER" id="PTHR13710">
    <property type="entry name" value="DNA HELICASE RECQ FAMILY MEMBER"/>
    <property type="match status" value="1"/>
</dbReference>
<dbReference type="InterPro" id="IPR011545">
    <property type="entry name" value="DEAD/DEAH_box_helicase_dom"/>
</dbReference>
<evidence type="ECO:0000256" key="1">
    <source>
        <dbReference type="ARBA" id="ARBA00005446"/>
    </source>
</evidence>
<dbReference type="Proteomes" id="UP000094527">
    <property type="component" value="Unassembled WGS sequence"/>
</dbReference>
<dbReference type="GO" id="GO:0003676">
    <property type="term" value="F:nucleic acid binding"/>
    <property type="evidence" value="ECO:0007669"/>
    <property type="project" value="InterPro"/>
</dbReference>
<dbReference type="Pfam" id="PF00270">
    <property type="entry name" value="DEAD"/>
    <property type="match status" value="1"/>
</dbReference>
<keyword evidence="4" id="KW-0378">Hydrolase</keyword>
<dbReference type="CDD" id="cd22289">
    <property type="entry name" value="RecQL4_SLD2_NTD"/>
    <property type="match status" value="1"/>
</dbReference>
<dbReference type="Gene3D" id="1.10.10.1460">
    <property type="match status" value="1"/>
</dbReference>
<evidence type="ECO:0000256" key="2">
    <source>
        <dbReference type="SAM" id="MobiDB-lite"/>
    </source>
</evidence>
<sequence length="941" mass="104652">MERKSFKEQLMSRYSKLKKRINDWENAIYKTEGRKANKDDMKAAPKEIQESYKDLVKIRKYLENGCPETPKKDIGTPGKIFLGKHRQQLGRSEHSYLTTTPVKVHHHQKAKPKPVVPTLGLRSSGNSNSSTLSFNATTTETKNAPQQFTFKKLFNLTGSGAQTATENKKAHKMVTVKEDDDKLVERPVLVPKRFSLRPNSSNTLQHNPASNSMDDSLEEDYIMENPFKNKHTDNNDSNDSCADAEGVVTKPEIKSPVVKPKMSLRTARQLNTGWLARLEEDGENNEGGAKELNNFSTSYSAESENTSGSDQGCPKSPLVEEIKDNGTNGSFSFGETSMEIDCDDSTLPPPPITFDNSDSGICVFNPEDVYQAVEEVLAETRQNDNSGISNADESLLCSYSEDACLPSDSDFLNRSDKNTISDIIKSLSDSVSGDEEANSESCSDQTDGVNLRKRKATVLFSPSPKKPVQKRKFFKSSRAERVATYSLGTYKPPSPLKKIKSVKNSKSTTKTPAVPITPSGSKNLGRSGSSKTEPQPGPSITRSKRVINSERQISYTEEDDHEEITLQPPRKSNLVVDAFDEAARPISVSIKRRVKRNPTKLDKKEQLESKIASGKMNENYVRIDTKRKVFVRDAAEDECPAEQDDSPFPSLEEAARMIWTKPSANTKRVNIYSSSDSQRSQDTGEASAKSEAAALNICSEEPTQTMCLKLVESVDPFFSDENAPVGPEQEFEDDVIQEGLKAFGYESFRPITGIPPFLNAACLHSNMSAKQKQIVLDKVKAKQLHILLVSPESVCGGLFGLLKGTGESLPIISFACIDEVHCVSQWSHNFRPSYLQLCKILREKLNVKTILGLTATATRTTARSICEHLNIDPSTTIRGELIPKNLKLSASRDVHKDEALITLLRGDRFRECDSIIIYCTRREECERIASFVRTQIQVRII</sequence>
<dbReference type="OrthoDB" id="18781at2759"/>
<feature type="compositionally biased region" description="Basic residues" evidence="2">
    <location>
        <begin position="103"/>
        <end position="112"/>
    </location>
</feature>
<feature type="region of interest" description="Disordered" evidence="2">
    <location>
        <begin position="101"/>
        <end position="140"/>
    </location>
</feature>
<dbReference type="GO" id="GO:0005737">
    <property type="term" value="C:cytoplasm"/>
    <property type="evidence" value="ECO:0007669"/>
    <property type="project" value="TreeGrafter"/>
</dbReference>
<dbReference type="EMBL" id="LJIJ01000060">
    <property type="protein sequence ID" value="ODN03908.1"/>
    <property type="molecule type" value="Genomic_DNA"/>
</dbReference>
<keyword evidence="4" id="KW-0547">Nucleotide-binding</keyword>
<dbReference type="GO" id="GO:0000724">
    <property type="term" value="P:double-strand break repair via homologous recombination"/>
    <property type="evidence" value="ECO:0007669"/>
    <property type="project" value="TreeGrafter"/>
</dbReference>
<dbReference type="GO" id="GO:0043138">
    <property type="term" value="F:3'-5' DNA helicase activity"/>
    <property type="evidence" value="ECO:0007669"/>
    <property type="project" value="TreeGrafter"/>
</dbReference>
<feature type="region of interest" description="Disordered" evidence="2">
    <location>
        <begin position="485"/>
        <end position="568"/>
    </location>
</feature>
<protein>
    <submittedName>
        <fullName evidence="4">ATP-dependent DNA helicase Q4</fullName>
    </submittedName>
</protein>
<evidence type="ECO:0000313" key="5">
    <source>
        <dbReference type="Proteomes" id="UP000094527"/>
    </source>
</evidence>
<dbReference type="Gene3D" id="3.40.50.300">
    <property type="entry name" value="P-loop containing nucleotide triphosphate hydrolases"/>
    <property type="match status" value="2"/>
</dbReference>
<dbReference type="PANTHER" id="PTHR13710:SF108">
    <property type="entry name" value="ATP-DEPENDENT DNA HELICASE Q4"/>
    <property type="match status" value="1"/>
</dbReference>
<dbReference type="PROSITE" id="PS51192">
    <property type="entry name" value="HELICASE_ATP_BIND_1"/>
    <property type="match status" value="1"/>
</dbReference>
<feature type="compositionally biased region" description="Polar residues" evidence="2">
    <location>
        <begin position="298"/>
        <end position="310"/>
    </location>
</feature>
<dbReference type="GO" id="GO:0005694">
    <property type="term" value="C:chromosome"/>
    <property type="evidence" value="ECO:0007669"/>
    <property type="project" value="TreeGrafter"/>
</dbReference>
<accession>A0A1D2NF63</accession>